<dbReference type="KEGG" id="gry:D7I44_10300"/>
<name>A0A387BSA2_9MICO</name>
<feature type="transmembrane region" description="Helical" evidence="1">
    <location>
        <begin position="76"/>
        <end position="102"/>
    </location>
</feature>
<keyword evidence="1" id="KW-0812">Transmembrane</keyword>
<protein>
    <recommendedName>
        <fullName evidence="4">DUF4190 domain-containing protein</fullName>
    </recommendedName>
</protein>
<dbReference type="Proteomes" id="UP000275069">
    <property type="component" value="Chromosome"/>
</dbReference>
<reference evidence="2 3" key="1">
    <citation type="submission" date="2018-09" db="EMBL/GenBank/DDBJ databases">
        <title>Genome sequencing of strain 2DFW10M-5.</title>
        <authorList>
            <person name="Heo J."/>
            <person name="Kim S.-J."/>
            <person name="Kwon S.-W."/>
        </authorList>
    </citation>
    <scope>NUCLEOTIDE SEQUENCE [LARGE SCALE GENOMIC DNA]</scope>
    <source>
        <strain evidence="2 3">2DFW10M-5</strain>
    </source>
</reference>
<evidence type="ECO:0000313" key="2">
    <source>
        <dbReference type="EMBL" id="AYG03886.1"/>
    </source>
</evidence>
<dbReference type="OrthoDB" id="4794509at2"/>
<evidence type="ECO:0000256" key="1">
    <source>
        <dbReference type="SAM" id="Phobius"/>
    </source>
</evidence>
<dbReference type="AlphaFoldDB" id="A0A387BSA2"/>
<sequence>MRIYERGTTLSDRYTQQQYYCYPPTVIVQTRPKGRSISGFVLGFVSFGFGWTLIVPVVGLILSGLGLQREPSGKTFAIWGLVLNGLAVLGWLIGVILIVATFQAAHAISSSYGY</sequence>
<keyword evidence="1" id="KW-0472">Membrane</keyword>
<evidence type="ECO:0008006" key="4">
    <source>
        <dbReference type="Google" id="ProtNLM"/>
    </source>
</evidence>
<proteinExistence type="predicted"/>
<keyword evidence="3" id="KW-1185">Reference proteome</keyword>
<accession>A0A387BSA2</accession>
<gene>
    <name evidence="2" type="ORF">D7I44_10300</name>
</gene>
<keyword evidence="1" id="KW-1133">Transmembrane helix</keyword>
<feature type="transmembrane region" description="Helical" evidence="1">
    <location>
        <begin position="40"/>
        <end position="64"/>
    </location>
</feature>
<dbReference type="EMBL" id="CP032624">
    <property type="protein sequence ID" value="AYG03886.1"/>
    <property type="molecule type" value="Genomic_DNA"/>
</dbReference>
<evidence type="ECO:0000313" key="3">
    <source>
        <dbReference type="Proteomes" id="UP000275069"/>
    </source>
</evidence>
<organism evidence="2 3">
    <name type="scientific">Gryllotalpicola protaetiae</name>
    <dbReference type="NCBI Taxonomy" id="2419771"/>
    <lineage>
        <taxon>Bacteria</taxon>
        <taxon>Bacillati</taxon>
        <taxon>Actinomycetota</taxon>
        <taxon>Actinomycetes</taxon>
        <taxon>Micrococcales</taxon>
        <taxon>Microbacteriaceae</taxon>
        <taxon>Gryllotalpicola</taxon>
    </lineage>
</organism>